<sequence>MNTPHISILGAAAGLLLILPAVLLVWKLKLGFNRQLITGAGRMVIQLSFVGLYLIYIFKLDSILINIAYLGMMVFFAALSGIKNSSLRLKRFLLQTFLAMLFPTFFTLFYFNLLVVQIPNVFRADIMIPIGGMMLGNILKSNIVALKTFFTLVKREEKVYLYLLATGATRNEALRPFFKEAVRTAMAPNLAMMATAGLVSLPGMMTGQIIGGSDPALAVKYQIMLMIMIFFTGLVSILIQLYFAVKQGFDSNDRFDKSVLRP</sequence>
<evidence type="ECO:0000313" key="8">
    <source>
        <dbReference type="Proteomes" id="UP000283387"/>
    </source>
</evidence>
<keyword evidence="8" id="KW-1185">Reference proteome</keyword>
<dbReference type="AlphaFoldDB" id="A0A419W8C8"/>
<comment type="caution">
    <text evidence="7">The sequence shown here is derived from an EMBL/GenBank/DDBJ whole genome shotgun (WGS) entry which is preliminary data.</text>
</comment>
<evidence type="ECO:0000256" key="6">
    <source>
        <dbReference type="SAM" id="Phobius"/>
    </source>
</evidence>
<dbReference type="Proteomes" id="UP000283387">
    <property type="component" value="Unassembled WGS sequence"/>
</dbReference>
<dbReference type="PANTHER" id="PTHR30028">
    <property type="entry name" value="UPF0014 INNER MEMBRANE PROTEIN YBBM-RELATED"/>
    <property type="match status" value="1"/>
</dbReference>
<name>A0A419W8C8_9BACT</name>
<protein>
    <submittedName>
        <fullName evidence="7">Putative ABC transport system permease protein</fullName>
    </submittedName>
</protein>
<evidence type="ECO:0000256" key="5">
    <source>
        <dbReference type="ARBA" id="ARBA00023136"/>
    </source>
</evidence>
<keyword evidence="3 6" id="KW-0812">Transmembrane</keyword>
<evidence type="ECO:0000313" key="7">
    <source>
        <dbReference type="EMBL" id="RKD91706.1"/>
    </source>
</evidence>
<gene>
    <name evidence="7" type="ORF">BC643_2070</name>
</gene>
<accession>A0A419W8C8</accession>
<dbReference type="EMBL" id="RAPN01000001">
    <property type="protein sequence ID" value="RKD91706.1"/>
    <property type="molecule type" value="Genomic_DNA"/>
</dbReference>
<feature type="transmembrane region" description="Helical" evidence="6">
    <location>
        <begin position="92"/>
        <end position="114"/>
    </location>
</feature>
<evidence type="ECO:0000256" key="3">
    <source>
        <dbReference type="ARBA" id="ARBA00022692"/>
    </source>
</evidence>
<feature type="transmembrane region" description="Helical" evidence="6">
    <location>
        <begin position="6"/>
        <end position="28"/>
    </location>
</feature>
<evidence type="ECO:0000256" key="4">
    <source>
        <dbReference type="ARBA" id="ARBA00022989"/>
    </source>
</evidence>
<dbReference type="GO" id="GO:0005886">
    <property type="term" value="C:plasma membrane"/>
    <property type="evidence" value="ECO:0007669"/>
    <property type="project" value="TreeGrafter"/>
</dbReference>
<dbReference type="PANTHER" id="PTHR30028:SF0">
    <property type="entry name" value="PROTEIN ALUMINUM SENSITIVE 3"/>
    <property type="match status" value="1"/>
</dbReference>
<dbReference type="InterPro" id="IPR005226">
    <property type="entry name" value="UPF0014_fam"/>
</dbReference>
<dbReference type="RefSeq" id="WP_170154518.1">
    <property type="nucleotide sequence ID" value="NZ_RAPN01000001.1"/>
</dbReference>
<keyword evidence="5 6" id="KW-0472">Membrane</keyword>
<feature type="transmembrane region" description="Helical" evidence="6">
    <location>
        <begin position="190"/>
        <end position="211"/>
    </location>
</feature>
<keyword evidence="4 6" id="KW-1133">Transmembrane helix</keyword>
<dbReference type="Pfam" id="PF03649">
    <property type="entry name" value="UPF0014"/>
    <property type="match status" value="1"/>
</dbReference>
<feature type="transmembrane region" description="Helical" evidence="6">
    <location>
        <begin position="63"/>
        <end position="80"/>
    </location>
</feature>
<proteinExistence type="inferred from homology"/>
<feature type="transmembrane region" description="Helical" evidence="6">
    <location>
        <begin position="40"/>
        <end position="57"/>
    </location>
</feature>
<feature type="transmembrane region" description="Helical" evidence="6">
    <location>
        <begin position="223"/>
        <end position="245"/>
    </location>
</feature>
<reference evidence="7 8" key="1">
    <citation type="submission" date="2018-09" db="EMBL/GenBank/DDBJ databases">
        <title>Genomic Encyclopedia of Archaeal and Bacterial Type Strains, Phase II (KMG-II): from individual species to whole genera.</title>
        <authorList>
            <person name="Goeker M."/>
        </authorList>
    </citation>
    <scope>NUCLEOTIDE SEQUENCE [LARGE SCALE GENOMIC DNA]</scope>
    <source>
        <strain evidence="7 8">DSM 27148</strain>
    </source>
</reference>
<comment type="similarity">
    <text evidence="2">Belongs to the UPF0014 family.</text>
</comment>
<organism evidence="7 8">
    <name type="scientific">Mangrovibacterium diazotrophicum</name>
    <dbReference type="NCBI Taxonomy" id="1261403"/>
    <lineage>
        <taxon>Bacteria</taxon>
        <taxon>Pseudomonadati</taxon>
        <taxon>Bacteroidota</taxon>
        <taxon>Bacteroidia</taxon>
        <taxon>Marinilabiliales</taxon>
        <taxon>Prolixibacteraceae</taxon>
        <taxon>Mangrovibacterium</taxon>
    </lineage>
</organism>
<comment type="subcellular location">
    <subcellularLocation>
        <location evidence="1">Membrane</location>
        <topology evidence="1">Multi-pass membrane protein</topology>
    </subcellularLocation>
</comment>
<evidence type="ECO:0000256" key="1">
    <source>
        <dbReference type="ARBA" id="ARBA00004141"/>
    </source>
</evidence>
<evidence type="ECO:0000256" key="2">
    <source>
        <dbReference type="ARBA" id="ARBA00005268"/>
    </source>
</evidence>